<dbReference type="EMBL" id="LCQQ01000053">
    <property type="protein sequence ID" value="KKW19603.1"/>
    <property type="molecule type" value="Genomic_DNA"/>
</dbReference>
<gene>
    <name evidence="1" type="ORF">UY61_C0053G0004</name>
</gene>
<accession>A0A0G1WLB9</accession>
<name>A0A0G1WLB9_9BACT</name>
<dbReference type="Proteomes" id="UP000034201">
    <property type="component" value="Unassembled WGS sequence"/>
</dbReference>
<evidence type="ECO:0000313" key="2">
    <source>
        <dbReference type="Proteomes" id="UP000034201"/>
    </source>
</evidence>
<dbReference type="AlphaFoldDB" id="A0A0G1WLB9"/>
<evidence type="ECO:0000313" key="1">
    <source>
        <dbReference type="EMBL" id="KKW19603.1"/>
    </source>
</evidence>
<reference evidence="1 2" key="1">
    <citation type="journal article" date="2015" name="Nature">
        <title>rRNA introns, odd ribosomes, and small enigmatic genomes across a large radiation of phyla.</title>
        <authorList>
            <person name="Brown C.T."/>
            <person name="Hug L.A."/>
            <person name="Thomas B.C."/>
            <person name="Sharon I."/>
            <person name="Castelle C.J."/>
            <person name="Singh A."/>
            <person name="Wilkins M.J."/>
            <person name="Williams K.H."/>
            <person name="Banfield J.F."/>
        </authorList>
    </citation>
    <scope>NUCLEOTIDE SEQUENCE [LARGE SCALE GENOMIC DNA]</scope>
</reference>
<sequence>MDYEVSHCRKSICARRPIPGRVRLMHERRDAPLLLMRKFPYVYSANLHCLQKVLSGEKPHPGGENVPSLPGKNRDLTLFFAVFLSIETREFDHPLS</sequence>
<protein>
    <submittedName>
        <fullName evidence="1">Uncharacterized protein</fullName>
    </submittedName>
</protein>
<organism evidence="1 2">
    <name type="scientific">Candidatus Adlerbacteria bacterium GW2011_GWC1_50_9</name>
    <dbReference type="NCBI Taxonomy" id="1618608"/>
    <lineage>
        <taxon>Bacteria</taxon>
        <taxon>Candidatus Adleribacteriota</taxon>
    </lineage>
</organism>
<proteinExistence type="predicted"/>
<comment type="caution">
    <text evidence="1">The sequence shown here is derived from an EMBL/GenBank/DDBJ whole genome shotgun (WGS) entry which is preliminary data.</text>
</comment>